<accession>A0ABY2ANA0</accession>
<feature type="repeat" description="TPR" evidence="1">
    <location>
        <begin position="154"/>
        <end position="187"/>
    </location>
</feature>
<reference evidence="2 3" key="1">
    <citation type="submission" date="2019-02" db="EMBL/GenBank/DDBJ databases">
        <title>Corallincola luteus sp. nov., a marine bacterium isolated from surface sediment of Bohai Sea in China.</title>
        <authorList>
            <person name="Ren Q."/>
        </authorList>
    </citation>
    <scope>NUCLEOTIDE SEQUENCE [LARGE SCALE GENOMIC DNA]</scope>
    <source>
        <strain evidence="2 3">DASS28</strain>
    </source>
</reference>
<proteinExistence type="predicted"/>
<evidence type="ECO:0000256" key="1">
    <source>
        <dbReference type="PROSITE-ProRule" id="PRU00339"/>
    </source>
</evidence>
<dbReference type="InterPro" id="IPR019734">
    <property type="entry name" value="TPR_rpt"/>
</dbReference>
<protein>
    <submittedName>
        <fullName evidence="2">Uncharacterized protein</fullName>
    </submittedName>
</protein>
<evidence type="ECO:0000313" key="2">
    <source>
        <dbReference type="EMBL" id="TCI03168.1"/>
    </source>
</evidence>
<dbReference type="SUPFAM" id="SSF48452">
    <property type="entry name" value="TPR-like"/>
    <property type="match status" value="1"/>
</dbReference>
<dbReference type="Proteomes" id="UP000292554">
    <property type="component" value="Unassembled WGS sequence"/>
</dbReference>
<dbReference type="RefSeq" id="WP_131415338.1">
    <property type="nucleotide sequence ID" value="NZ_SJXE01000004.1"/>
</dbReference>
<dbReference type="EMBL" id="SJXE01000004">
    <property type="protein sequence ID" value="TCI03168.1"/>
    <property type="molecule type" value="Genomic_DNA"/>
</dbReference>
<dbReference type="PROSITE" id="PS50005">
    <property type="entry name" value="TPR"/>
    <property type="match status" value="1"/>
</dbReference>
<keyword evidence="1" id="KW-0802">TPR repeat</keyword>
<comment type="caution">
    <text evidence="2">The sequence shown here is derived from an EMBL/GenBank/DDBJ whole genome shotgun (WGS) entry which is preliminary data.</text>
</comment>
<gene>
    <name evidence="2" type="ORF">EZV61_09765</name>
</gene>
<sequence>MAQYARNSIHDSPELQLNVIRAGIDFANSLTDSRATTILAETERKLNQIEQDYEDAHYFKEQIVISKARLHNARNEEDKAKKMVENHVSLRPSISIEDNLDKVKVFHELNMREESMKLLEAIKRQIGGDTLTSQVVGKYVEQETDEREEIHFTPKRLNSMAVEFYKKNKLTPAANVLEQALQLSPKNYKLAISLLKVLIKIRRSEHHNQSQLDLAESTISRLKLLELPGSDAQVFNELSQMWERINKLH</sequence>
<dbReference type="InterPro" id="IPR011990">
    <property type="entry name" value="TPR-like_helical_dom_sf"/>
</dbReference>
<keyword evidence="3" id="KW-1185">Reference proteome</keyword>
<dbReference type="Gene3D" id="1.25.40.10">
    <property type="entry name" value="Tetratricopeptide repeat domain"/>
    <property type="match status" value="1"/>
</dbReference>
<organism evidence="2 3">
    <name type="scientific">Corallincola luteus</name>
    <dbReference type="NCBI Taxonomy" id="1775177"/>
    <lineage>
        <taxon>Bacteria</taxon>
        <taxon>Pseudomonadati</taxon>
        <taxon>Pseudomonadota</taxon>
        <taxon>Gammaproteobacteria</taxon>
        <taxon>Alteromonadales</taxon>
        <taxon>Psychromonadaceae</taxon>
        <taxon>Corallincola</taxon>
    </lineage>
</organism>
<evidence type="ECO:0000313" key="3">
    <source>
        <dbReference type="Proteomes" id="UP000292554"/>
    </source>
</evidence>
<name>A0ABY2ANA0_9GAMM</name>